<evidence type="ECO:0000313" key="2">
    <source>
        <dbReference type="EMBL" id="QNN76502.1"/>
    </source>
</evidence>
<gene>
    <name evidence="2" type="ORF">IAE60_11135</name>
</gene>
<proteinExistence type="predicted"/>
<sequence length="166" mass="18563">MHRLRSAFALSCLLLAAPVVAQERVVPAENVRLDYAQVLSVEPVYQTLRATRTEQRCDEVPAPKPERPAQEESRWNKVVSSVRGWFGGEDEADAPPVAPPTPTVKVNCRVVPVEREFQRPIAYDVDYIYKGVKYRSRLAEDPGNRLRIRISVVPYVAPAQPTASGP</sequence>
<evidence type="ECO:0000313" key="3">
    <source>
        <dbReference type="Proteomes" id="UP000515838"/>
    </source>
</evidence>
<dbReference type="AlphaFoldDB" id="A0A7G9T8S7"/>
<keyword evidence="1" id="KW-0732">Signal</keyword>
<accession>A0A7G9T8S7</accession>
<feature type="chain" id="PRO_5028828670" evidence="1">
    <location>
        <begin position="22"/>
        <end position="166"/>
    </location>
</feature>
<dbReference type="RefSeq" id="WP_187572291.1">
    <property type="nucleotide sequence ID" value="NZ_CP060731.1"/>
</dbReference>
<name>A0A7G9T8S7_PSEMX</name>
<feature type="signal peptide" evidence="1">
    <location>
        <begin position="1"/>
        <end position="21"/>
    </location>
</feature>
<dbReference type="GeneID" id="81471528"/>
<dbReference type="Proteomes" id="UP000515838">
    <property type="component" value="Chromosome"/>
</dbReference>
<organism evidence="2 3">
    <name type="scientific">Pseudoxanthomonas mexicana</name>
    <dbReference type="NCBI Taxonomy" id="128785"/>
    <lineage>
        <taxon>Bacteria</taxon>
        <taxon>Pseudomonadati</taxon>
        <taxon>Pseudomonadota</taxon>
        <taxon>Gammaproteobacteria</taxon>
        <taxon>Lysobacterales</taxon>
        <taxon>Lysobacteraceae</taxon>
        <taxon>Pseudoxanthomonas</taxon>
    </lineage>
</organism>
<dbReference type="EMBL" id="CP060731">
    <property type="protein sequence ID" value="QNN76502.1"/>
    <property type="molecule type" value="Genomic_DNA"/>
</dbReference>
<protein>
    <submittedName>
        <fullName evidence="2">Uncharacterized protein</fullName>
    </submittedName>
</protein>
<reference evidence="2 3" key="1">
    <citation type="submission" date="2020-08" db="EMBL/GenBank/DDBJ databases">
        <title>Streptomycin Non-resistant strain, P. mexicana.</title>
        <authorList>
            <person name="Ganesh-Kumar S."/>
            <person name="Zhe T."/>
            <person name="Yu Z."/>
            <person name="Min Y."/>
        </authorList>
    </citation>
    <scope>NUCLEOTIDE SEQUENCE [LARGE SCALE GENOMIC DNA]</scope>
    <source>
        <strain evidence="2 3">GTZY2</strain>
    </source>
</reference>
<evidence type="ECO:0000256" key="1">
    <source>
        <dbReference type="SAM" id="SignalP"/>
    </source>
</evidence>